<keyword evidence="3" id="KW-0325">Glycoprotein</keyword>
<keyword evidence="1" id="KW-0732">Signal</keyword>
<sequence>MAVKLSNFICPIFLVSTLIIWGSSYNIDEHENWKYLPEECGFGNSADRIIGGVEASLGQFPWMARLAYQNGNNRSNYVFGCGGAILNHWFIITAAHCIVGSLRTRLLFVRVGENYADEDIDCEDDVCAPRPQDISWKNIIKHRFYPNIEGMTVIGDIALIRLKNPIRFNDFVQPICLPTSVIVDNSADLLKEGELVEVAGWGAVNSITLAAADKLMYVQLEIETLEQCQEVYDDEIDDTQICIGKEKGKDTCVGDSGGPVMKPFSIDGPPKYFLVAIVSYGVKWCGTAGAVYTNVSHYMEWILDRIDQ</sequence>
<dbReference type="Gene3D" id="2.40.10.10">
    <property type="entry name" value="Trypsin-like serine proteases"/>
    <property type="match status" value="3"/>
</dbReference>
<keyword evidence="6" id="KW-1133">Transmembrane helix</keyword>
<dbReference type="Pfam" id="PF00089">
    <property type="entry name" value="Trypsin"/>
    <property type="match status" value="1"/>
</dbReference>
<dbReference type="InterPro" id="IPR001254">
    <property type="entry name" value="Trypsin_dom"/>
</dbReference>
<evidence type="ECO:0000259" key="7">
    <source>
        <dbReference type="PROSITE" id="PS50240"/>
    </source>
</evidence>
<dbReference type="PROSITE" id="PS00135">
    <property type="entry name" value="TRYPSIN_SER"/>
    <property type="match status" value="1"/>
</dbReference>
<dbReference type="InterPro" id="IPR009003">
    <property type="entry name" value="Peptidase_S1_PA"/>
</dbReference>
<evidence type="ECO:0000256" key="5">
    <source>
        <dbReference type="RuleBase" id="RU363034"/>
    </source>
</evidence>
<dbReference type="Proteomes" id="UP000625711">
    <property type="component" value="Unassembled WGS sequence"/>
</dbReference>
<evidence type="ECO:0000256" key="6">
    <source>
        <dbReference type="SAM" id="Phobius"/>
    </source>
</evidence>
<dbReference type="InterPro" id="IPR033116">
    <property type="entry name" value="TRYPSIN_SER"/>
</dbReference>
<dbReference type="PROSITE" id="PS00134">
    <property type="entry name" value="TRYPSIN_HIS"/>
    <property type="match status" value="1"/>
</dbReference>
<evidence type="ECO:0000256" key="4">
    <source>
        <dbReference type="ARBA" id="ARBA00024195"/>
    </source>
</evidence>
<evidence type="ECO:0000256" key="2">
    <source>
        <dbReference type="ARBA" id="ARBA00023157"/>
    </source>
</evidence>
<dbReference type="GO" id="GO:0006508">
    <property type="term" value="P:proteolysis"/>
    <property type="evidence" value="ECO:0007669"/>
    <property type="project" value="UniProtKB-KW"/>
</dbReference>
<comment type="similarity">
    <text evidence="4">Belongs to the peptidase S1 family. CLIP subfamily.</text>
</comment>
<keyword evidence="5" id="KW-0720">Serine protease</keyword>
<dbReference type="InterPro" id="IPR043504">
    <property type="entry name" value="Peptidase_S1_PA_chymotrypsin"/>
</dbReference>
<dbReference type="OrthoDB" id="547031at2759"/>
<reference evidence="8" key="1">
    <citation type="submission" date="2020-08" db="EMBL/GenBank/DDBJ databases">
        <title>Genome sequencing and assembly of the red palm weevil Rhynchophorus ferrugineus.</title>
        <authorList>
            <person name="Dias G.B."/>
            <person name="Bergman C.M."/>
            <person name="Manee M."/>
        </authorList>
    </citation>
    <scope>NUCLEOTIDE SEQUENCE</scope>
    <source>
        <strain evidence="8">AA-2017</strain>
        <tissue evidence="8">Whole larva</tissue>
    </source>
</reference>
<dbReference type="InterPro" id="IPR018114">
    <property type="entry name" value="TRYPSIN_HIS"/>
</dbReference>
<dbReference type="SMART" id="SM00020">
    <property type="entry name" value="Tryp_SPc"/>
    <property type="match status" value="1"/>
</dbReference>
<organism evidence="8 9">
    <name type="scientific">Rhynchophorus ferrugineus</name>
    <name type="common">Red palm weevil</name>
    <name type="synonym">Curculio ferrugineus</name>
    <dbReference type="NCBI Taxonomy" id="354439"/>
    <lineage>
        <taxon>Eukaryota</taxon>
        <taxon>Metazoa</taxon>
        <taxon>Ecdysozoa</taxon>
        <taxon>Arthropoda</taxon>
        <taxon>Hexapoda</taxon>
        <taxon>Insecta</taxon>
        <taxon>Pterygota</taxon>
        <taxon>Neoptera</taxon>
        <taxon>Endopterygota</taxon>
        <taxon>Coleoptera</taxon>
        <taxon>Polyphaga</taxon>
        <taxon>Cucujiformia</taxon>
        <taxon>Curculionidae</taxon>
        <taxon>Dryophthorinae</taxon>
        <taxon>Rhynchophorus</taxon>
    </lineage>
</organism>
<keyword evidence="5" id="KW-0378">Hydrolase</keyword>
<evidence type="ECO:0000256" key="3">
    <source>
        <dbReference type="ARBA" id="ARBA00023180"/>
    </source>
</evidence>
<keyword evidence="2" id="KW-1015">Disulfide bond</keyword>
<keyword evidence="6" id="KW-0472">Membrane</keyword>
<evidence type="ECO:0000256" key="1">
    <source>
        <dbReference type="ARBA" id="ARBA00022729"/>
    </source>
</evidence>
<dbReference type="FunFam" id="2.40.10.10:FF:000028">
    <property type="entry name" value="Serine protease easter"/>
    <property type="match status" value="1"/>
</dbReference>
<dbReference type="AlphaFoldDB" id="A0A834HUY5"/>
<feature type="transmembrane region" description="Helical" evidence="6">
    <location>
        <begin position="77"/>
        <end position="99"/>
    </location>
</feature>
<proteinExistence type="inferred from homology"/>
<accession>A0A834HUY5</accession>
<keyword evidence="9" id="KW-1185">Reference proteome</keyword>
<dbReference type="PROSITE" id="PS50240">
    <property type="entry name" value="TRYPSIN_DOM"/>
    <property type="match status" value="1"/>
</dbReference>
<evidence type="ECO:0000313" key="9">
    <source>
        <dbReference type="Proteomes" id="UP000625711"/>
    </source>
</evidence>
<name>A0A834HUY5_RHYFE</name>
<dbReference type="PANTHER" id="PTHR24256">
    <property type="entry name" value="TRYPTASE-RELATED"/>
    <property type="match status" value="1"/>
</dbReference>
<feature type="transmembrane region" description="Helical" evidence="6">
    <location>
        <begin position="7"/>
        <end position="27"/>
    </location>
</feature>
<dbReference type="SUPFAM" id="SSF50494">
    <property type="entry name" value="Trypsin-like serine proteases"/>
    <property type="match status" value="1"/>
</dbReference>
<dbReference type="InterPro" id="IPR051487">
    <property type="entry name" value="Ser/Thr_Proteases_Immune/Dev"/>
</dbReference>
<dbReference type="EMBL" id="JAACXV010014401">
    <property type="protein sequence ID" value="KAF7267619.1"/>
    <property type="molecule type" value="Genomic_DNA"/>
</dbReference>
<keyword evidence="5" id="KW-0645">Protease</keyword>
<protein>
    <recommendedName>
        <fullName evidence="7">Peptidase S1 domain-containing protein</fullName>
    </recommendedName>
</protein>
<dbReference type="PRINTS" id="PR00722">
    <property type="entry name" value="CHYMOTRYPSIN"/>
</dbReference>
<dbReference type="InterPro" id="IPR001314">
    <property type="entry name" value="Peptidase_S1A"/>
</dbReference>
<evidence type="ECO:0000313" key="8">
    <source>
        <dbReference type="EMBL" id="KAF7267619.1"/>
    </source>
</evidence>
<dbReference type="GO" id="GO:0004252">
    <property type="term" value="F:serine-type endopeptidase activity"/>
    <property type="evidence" value="ECO:0007669"/>
    <property type="project" value="InterPro"/>
</dbReference>
<comment type="caution">
    <text evidence="8">The sequence shown here is derived from an EMBL/GenBank/DDBJ whole genome shotgun (WGS) entry which is preliminary data.</text>
</comment>
<feature type="domain" description="Peptidase S1" evidence="7">
    <location>
        <begin position="49"/>
        <end position="307"/>
    </location>
</feature>
<dbReference type="CDD" id="cd00190">
    <property type="entry name" value="Tryp_SPc"/>
    <property type="match status" value="1"/>
</dbReference>
<gene>
    <name evidence="8" type="ORF">GWI33_019111</name>
</gene>
<keyword evidence="6" id="KW-0812">Transmembrane</keyword>